<proteinExistence type="predicted"/>
<sequence length="627" mass="72208">MNIRQERGSLNKDKPLSGLQLNPQKMRKLKPIDKNKIKKRSMLFRQKGKEEGNHSGKHPNHFQKIGRNNAFSQSPPPLPLATENRECQSPMNSGYLSGLSDFRDSDVSKQYCESPVIRNQMNSLREKYGQEQGPEDAEITEALTYILNNKKMIDEAKTLNRTQLLTFFNQTQQMIKNFKEHPAMGDTGNMSMNSGQKDKRIINLRKIKTPSPIKGQNGKIRQRIPLEPRKLIKPEENLTMKRVKSPDFVIRKKKLPKRNLSNMATLNTTQNNTKVKASPITLKPKKQRPKKKSAFDILNEFTLKKHSKIQNLDKIMKKLTTKFKTKTTFDDKVIGRLQSKIKSFCKQGHSSSMVPKLKLESMKRTSQRPPNRKNIKISSRHINKRKSPDILKRPTKKDSSRKMSSRNVSKKNSGSNMFSQFNSMGESESNQGSEEDYKHSPDFGTSQDSSSKNIKTFQKRSSTMGTKQFEKFQIKISKPEDDKQEMKMKPRKSQTKIKELDFSNRSKLSRRIVPKKSNSSANVNSSVAKNTLGITTTLKNKFRKKRSLRPSDRTKVDLSRAASRFKHSLTHTFIDLECFDIEELEKEESSSESESSVSQIEAEEKSKRLPRPKNKLKKEKSVPLRYK</sequence>
<dbReference type="AlphaFoldDB" id="A0AAD2D282"/>
<name>A0AAD2D282_EUPCR</name>
<dbReference type="EMBL" id="CAMPGE010019063">
    <property type="protein sequence ID" value="CAI2377421.1"/>
    <property type="molecule type" value="Genomic_DNA"/>
</dbReference>
<dbReference type="Proteomes" id="UP001295684">
    <property type="component" value="Unassembled WGS sequence"/>
</dbReference>
<evidence type="ECO:0000313" key="2">
    <source>
        <dbReference type="EMBL" id="CAI2377421.1"/>
    </source>
</evidence>
<reference evidence="2" key="1">
    <citation type="submission" date="2023-07" db="EMBL/GenBank/DDBJ databases">
        <authorList>
            <consortium name="AG Swart"/>
            <person name="Singh M."/>
            <person name="Singh A."/>
            <person name="Seah K."/>
            <person name="Emmerich C."/>
        </authorList>
    </citation>
    <scope>NUCLEOTIDE SEQUENCE</scope>
    <source>
        <strain evidence="2">DP1</strain>
    </source>
</reference>
<feature type="compositionally biased region" description="Basic and acidic residues" evidence="1">
    <location>
        <begin position="476"/>
        <end position="488"/>
    </location>
</feature>
<feature type="compositionally biased region" description="Polar residues" evidence="1">
    <location>
        <begin position="405"/>
        <end position="432"/>
    </location>
</feature>
<evidence type="ECO:0000313" key="3">
    <source>
        <dbReference type="Proteomes" id="UP001295684"/>
    </source>
</evidence>
<evidence type="ECO:0000256" key="1">
    <source>
        <dbReference type="SAM" id="MobiDB-lite"/>
    </source>
</evidence>
<comment type="caution">
    <text evidence="2">The sequence shown here is derived from an EMBL/GenBank/DDBJ whole genome shotgun (WGS) entry which is preliminary data.</text>
</comment>
<feature type="compositionally biased region" description="Basic and acidic residues" evidence="1">
    <location>
        <begin position="386"/>
        <end position="401"/>
    </location>
</feature>
<keyword evidence="3" id="KW-1185">Reference proteome</keyword>
<feature type="compositionally biased region" description="Basic and acidic residues" evidence="1">
    <location>
        <begin position="1"/>
        <end position="15"/>
    </location>
</feature>
<gene>
    <name evidence="2" type="ORF">ECRASSUSDP1_LOCUS18807</name>
</gene>
<feature type="compositionally biased region" description="Polar residues" evidence="1">
    <location>
        <begin position="443"/>
        <end position="466"/>
    </location>
</feature>
<feature type="region of interest" description="Disordered" evidence="1">
    <location>
        <begin position="1"/>
        <end position="82"/>
    </location>
</feature>
<organism evidence="2 3">
    <name type="scientific">Euplotes crassus</name>
    <dbReference type="NCBI Taxonomy" id="5936"/>
    <lineage>
        <taxon>Eukaryota</taxon>
        <taxon>Sar</taxon>
        <taxon>Alveolata</taxon>
        <taxon>Ciliophora</taxon>
        <taxon>Intramacronucleata</taxon>
        <taxon>Spirotrichea</taxon>
        <taxon>Hypotrichia</taxon>
        <taxon>Euplotida</taxon>
        <taxon>Euplotidae</taxon>
        <taxon>Moneuplotes</taxon>
    </lineage>
</organism>
<feature type="region of interest" description="Disordered" evidence="1">
    <location>
        <begin position="587"/>
        <end position="627"/>
    </location>
</feature>
<feature type="compositionally biased region" description="Basic residues" evidence="1">
    <location>
        <begin position="608"/>
        <end position="618"/>
    </location>
</feature>
<accession>A0AAD2D282</accession>
<protein>
    <submittedName>
        <fullName evidence="2">Uncharacterized protein</fullName>
    </submittedName>
</protein>
<feature type="region of interest" description="Disordered" evidence="1">
    <location>
        <begin position="344"/>
        <end position="468"/>
    </location>
</feature>
<feature type="compositionally biased region" description="Basic residues" evidence="1">
    <location>
        <begin position="370"/>
        <end position="385"/>
    </location>
</feature>
<feature type="region of interest" description="Disordered" evidence="1">
    <location>
        <begin position="476"/>
        <end position="495"/>
    </location>
</feature>